<evidence type="ECO:0000256" key="3">
    <source>
        <dbReference type="ARBA" id="ARBA00022801"/>
    </source>
</evidence>
<dbReference type="SUPFAM" id="SSF51445">
    <property type="entry name" value="(Trans)glycosidases"/>
    <property type="match status" value="1"/>
</dbReference>
<dbReference type="InterPro" id="IPR017853">
    <property type="entry name" value="GH"/>
</dbReference>
<dbReference type="CDD" id="cd00063">
    <property type="entry name" value="FN3"/>
    <property type="match status" value="1"/>
</dbReference>
<dbReference type="SUPFAM" id="SSF49265">
    <property type="entry name" value="Fibronectin type III"/>
    <property type="match status" value="1"/>
</dbReference>
<keyword evidence="7" id="KW-0136">Cellulose degradation</keyword>
<evidence type="ECO:0000259" key="8">
    <source>
        <dbReference type="PROSITE" id="PS50853"/>
    </source>
</evidence>
<dbReference type="Pfam" id="PF00553">
    <property type="entry name" value="CBM_2"/>
    <property type="match status" value="1"/>
</dbReference>
<dbReference type="SUPFAM" id="SSF49384">
    <property type="entry name" value="Carbohydrate-binding domain"/>
    <property type="match status" value="1"/>
</dbReference>
<comment type="similarity">
    <text evidence="7">Belongs to the glycosyl hydrolase 5 (cellulase A) family.</text>
</comment>
<gene>
    <name evidence="10" type="ORF">RM590_25345</name>
</gene>
<evidence type="ECO:0000313" key="10">
    <source>
        <dbReference type="EMBL" id="MDT0345887.1"/>
    </source>
</evidence>
<dbReference type="Pfam" id="PF00041">
    <property type="entry name" value="fn3"/>
    <property type="match status" value="1"/>
</dbReference>
<dbReference type="Gene3D" id="2.60.40.10">
    <property type="entry name" value="Immunoglobulins"/>
    <property type="match status" value="1"/>
</dbReference>
<evidence type="ECO:0000256" key="1">
    <source>
        <dbReference type="ARBA" id="ARBA00000966"/>
    </source>
</evidence>
<keyword evidence="2" id="KW-0732">Signal</keyword>
<dbReference type="Proteomes" id="UP001183246">
    <property type="component" value="Unassembled WGS sequence"/>
</dbReference>
<keyword evidence="11" id="KW-1185">Reference proteome</keyword>
<evidence type="ECO:0000259" key="9">
    <source>
        <dbReference type="PROSITE" id="PS51173"/>
    </source>
</evidence>
<dbReference type="Gene3D" id="3.20.20.80">
    <property type="entry name" value="Glycosidases"/>
    <property type="match status" value="1"/>
</dbReference>
<keyword evidence="3 7" id="KW-0378">Hydrolase</keyword>
<name>A0ABU2MW70_9ACTN</name>
<dbReference type="PROSITE" id="PS50853">
    <property type="entry name" value="FN3"/>
    <property type="match status" value="1"/>
</dbReference>
<dbReference type="InterPro" id="IPR012291">
    <property type="entry name" value="CBM2_carb-bd_dom_sf"/>
</dbReference>
<comment type="catalytic activity">
    <reaction evidence="1 7">
        <text>Endohydrolysis of (1-&gt;4)-beta-D-glucosidic linkages in cellulose, lichenin and cereal beta-D-glucans.</text>
        <dbReference type="EC" id="3.2.1.4"/>
    </reaction>
</comment>
<evidence type="ECO:0000256" key="5">
    <source>
        <dbReference type="ARBA" id="ARBA00023295"/>
    </source>
</evidence>
<dbReference type="InterPro" id="IPR003961">
    <property type="entry name" value="FN3_dom"/>
</dbReference>
<dbReference type="InterPro" id="IPR018087">
    <property type="entry name" value="Glyco_hydro_5_CS"/>
</dbReference>
<dbReference type="SMART" id="SM00060">
    <property type="entry name" value="FN3"/>
    <property type="match status" value="1"/>
</dbReference>
<dbReference type="InterPro" id="IPR036116">
    <property type="entry name" value="FN3_sf"/>
</dbReference>
<dbReference type="PROSITE" id="PS51173">
    <property type="entry name" value="CBM2"/>
    <property type="match status" value="1"/>
</dbReference>
<sequence length="554" mass="57625">MRETSPRIGVRRRAGIALAALLGVLSGLLGLGQAAQADTVEAAATGLRVSAGRLLESNGNDFVMRGVNHAHTWYPNETDSFADIKALGANTVRVVLSNGDRWTRNSASDVSNIINICKQNRLICVLEVHDTTGYGDEAAATTLDRAADYWISIQSALAGQEDYVILNIGNEPYGNNNAAGWTSATTGAIQKLRNAGFDHTIMVDAPNWGQDWSGTMRSNARSVFNADPDRNTMFSVHMYGVYDTAAEVRDYLTAFVNAGLPILVGEFGHNHSDGNPDEEAILAVTQELRLGYLGWSWSGNSSDVGYLDMVTSFDPNRLTSWGQRLFNGTNGIAQTAREATIYGGGTPGDEVAPTTPGAPTASNVTNSSVRLSWTASSDNVGVTGYDVVRVSGATETVVSSASTNSATVSGLSVGTAYTFAVYAKDAAGNRSARSATVNVTTQTGGGTPAACSVGYRVVGEWNGGFQGEIVIGNTGSSTISNWTLAFSFANGQTITNMWGGTAAQSGGSVTVTPASYTASIPAGGSVTVGFTGTKGATNAEPAEFTLSGGLCSVS</sequence>
<reference evidence="11" key="1">
    <citation type="submission" date="2023-07" db="EMBL/GenBank/DDBJ databases">
        <title>30 novel species of actinomycetes from the DSMZ collection.</title>
        <authorList>
            <person name="Nouioui I."/>
        </authorList>
    </citation>
    <scope>NUCLEOTIDE SEQUENCE [LARGE SCALE GENOMIC DNA]</scope>
    <source>
        <strain evidence="11">DSM 44938</strain>
    </source>
</reference>
<dbReference type="InterPro" id="IPR013783">
    <property type="entry name" value="Ig-like_fold"/>
</dbReference>
<dbReference type="PROSITE" id="PS00659">
    <property type="entry name" value="GLYCOSYL_HYDROL_F5"/>
    <property type="match status" value="1"/>
</dbReference>
<protein>
    <recommendedName>
        <fullName evidence="7">Endoglucanase</fullName>
        <ecNumber evidence="7">3.2.1.4</ecNumber>
    </recommendedName>
</protein>
<keyword evidence="4 7" id="KW-0119">Carbohydrate metabolism</keyword>
<dbReference type="PANTHER" id="PTHR42754:SF1">
    <property type="entry name" value="LIPOPROTEIN"/>
    <property type="match status" value="1"/>
</dbReference>
<feature type="domain" description="CBM2" evidence="9">
    <location>
        <begin position="444"/>
        <end position="554"/>
    </location>
</feature>
<dbReference type="EC" id="3.2.1.4" evidence="7"/>
<dbReference type="Pfam" id="PF00150">
    <property type="entry name" value="Cellulase"/>
    <property type="match status" value="1"/>
</dbReference>
<dbReference type="SMART" id="SM00637">
    <property type="entry name" value="CBD_II"/>
    <property type="match status" value="1"/>
</dbReference>
<comment type="caution">
    <text evidence="10">The sequence shown here is derived from an EMBL/GenBank/DDBJ whole genome shotgun (WGS) entry which is preliminary data.</text>
</comment>
<evidence type="ECO:0000256" key="6">
    <source>
        <dbReference type="ARBA" id="ARBA00023326"/>
    </source>
</evidence>
<dbReference type="Gene3D" id="2.60.40.290">
    <property type="match status" value="1"/>
</dbReference>
<proteinExistence type="inferred from homology"/>
<dbReference type="EMBL" id="JAVREL010000017">
    <property type="protein sequence ID" value="MDT0345887.1"/>
    <property type="molecule type" value="Genomic_DNA"/>
</dbReference>
<evidence type="ECO:0000256" key="7">
    <source>
        <dbReference type="RuleBase" id="RU361153"/>
    </source>
</evidence>
<organism evidence="10 11">
    <name type="scientific">Streptomyces litchfieldiae</name>
    <dbReference type="NCBI Taxonomy" id="3075543"/>
    <lineage>
        <taxon>Bacteria</taxon>
        <taxon>Bacillati</taxon>
        <taxon>Actinomycetota</taxon>
        <taxon>Actinomycetes</taxon>
        <taxon>Kitasatosporales</taxon>
        <taxon>Streptomycetaceae</taxon>
        <taxon>Streptomyces</taxon>
    </lineage>
</organism>
<dbReference type="InterPro" id="IPR001919">
    <property type="entry name" value="CBD2"/>
</dbReference>
<dbReference type="RefSeq" id="WP_311707025.1">
    <property type="nucleotide sequence ID" value="NZ_JAVREL010000017.1"/>
</dbReference>
<feature type="domain" description="Fibronectin type-III" evidence="8">
    <location>
        <begin position="355"/>
        <end position="444"/>
    </location>
</feature>
<evidence type="ECO:0000256" key="4">
    <source>
        <dbReference type="ARBA" id="ARBA00023277"/>
    </source>
</evidence>
<keyword evidence="5 7" id="KW-0326">Glycosidase</keyword>
<dbReference type="InterPro" id="IPR001547">
    <property type="entry name" value="Glyco_hydro_5"/>
</dbReference>
<dbReference type="PANTHER" id="PTHR42754">
    <property type="entry name" value="ENDOGLUCANASE"/>
    <property type="match status" value="1"/>
</dbReference>
<dbReference type="InterPro" id="IPR008965">
    <property type="entry name" value="CBM2/CBM3_carb-bd_dom_sf"/>
</dbReference>
<evidence type="ECO:0000313" key="11">
    <source>
        <dbReference type="Proteomes" id="UP001183246"/>
    </source>
</evidence>
<accession>A0ABU2MW70</accession>
<evidence type="ECO:0000256" key="2">
    <source>
        <dbReference type="ARBA" id="ARBA00022729"/>
    </source>
</evidence>
<keyword evidence="6 7" id="KW-0624">Polysaccharide degradation</keyword>